<sequence length="48" mass="5444">MNSKHTITLHEETGPKSYPLTRLAGTLGPDVVDIRPLYRRTGQPEQRL</sequence>
<organism evidence="2 3">
    <name type="scientific">Methylomarinum roseum</name>
    <dbReference type="NCBI Taxonomy" id="3067653"/>
    <lineage>
        <taxon>Bacteria</taxon>
        <taxon>Pseudomonadati</taxon>
        <taxon>Pseudomonadota</taxon>
        <taxon>Gammaproteobacteria</taxon>
        <taxon>Methylococcales</taxon>
        <taxon>Methylococcaceae</taxon>
        <taxon>Methylomarinum</taxon>
    </lineage>
</organism>
<gene>
    <name evidence="2" type="ORF">Q9L42_013600</name>
</gene>
<dbReference type="AlphaFoldDB" id="A0AAU7NQZ1"/>
<dbReference type="KEGG" id="mech:Q9L42_013600"/>
<evidence type="ECO:0000313" key="3">
    <source>
        <dbReference type="Proteomes" id="UP001225378"/>
    </source>
</evidence>
<dbReference type="Proteomes" id="UP001225378">
    <property type="component" value="Chromosome"/>
</dbReference>
<name>A0AAU7NQZ1_9GAMM</name>
<keyword evidence="3" id="KW-1185">Reference proteome</keyword>
<feature type="region of interest" description="Disordered" evidence="1">
    <location>
        <begin position="1"/>
        <end position="22"/>
    </location>
</feature>
<dbReference type="Gene3D" id="2.20.28.60">
    <property type="match status" value="1"/>
</dbReference>
<dbReference type="EMBL" id="CP157743">
    <property type="protein sequence ID" value="XBS19396.1"/>
    <property type="molecule type" value="Genomic_DNA"/>
</dbReference>
<protein>
    <submittedName>
        <fullName evidence="2">Uncharacterized protein</fullName>
    </submittedName>
</protein>
<evidence type="ECO:0000313" key="2">
    <source>
        <dbReference type="EMBL" id="XBS19396.1"/>
    </source>
</evidence>
<accession>A0AAU7NQZ1</accession>
<dbReference type="RefSeq" id="WP_305907860.1">
    <property type="nucleotide sequence ID" value="NZ_CP157743.1"/>
</dbReference>
<proteinExistence type="predicted"/>
<evidence type="ECO:0000256" key="1">
    <source>
        <dbReference type="SAM" id="MobiDB-lite"/>
    </source>
</evidence>
<reference evidence="2 3" key="1">
    <citation type="journal article" date="2024" name="Microbiology">
        <title>Methylomarinum rosea sp. nov., a novel halophilic methanotrophic bacterium from the hypersaline Lake Elton.</title>
        <authorList>
            <person name="Suleimanov R.Z."/>
            <person name="Oshkin I.Y."/>
            <person name="Danilova O.V."/>
            <person name="Suzina N.E."/>
            <person name="Dedysh S.N."/>
        </authorList>
    </citation>
    <scope>NUCLEOTIDE SEQUENCE [LARGE SCALE GENOMIC DNA]</scope>
    <source>
        <strain evidence="2 3">Ch1-1</strain>
    </source>
</reference>